<comment type="similarity">
    <text evidence="3">Belongs to the peptidase M50B family.</text>
</comment>
<evidence type="ECO:0000256" key="8">
    <source>
        <dbReference type="ARBA" id="ARBA00022833"/>
    </source>
</evidence>
<dbReference type="Proteomes" id="UP000318995">
    <property type="component" value="Unassembled WGS sequence"/>
</dbReference>
<evidence type="ECO:0000256" key="4">
    <source>
        <dbReference type="ARBA" id="ARBA00022670"/>
    </source>
</evidence>
<feature type="domain" description="Peptidase M50" evidence="14">
    <location>
        <begin position="64"/>
        <end position="222"/>
    </location>
</feature>
<dbReference type="AlphaFoldDB" id="A0A5C5W9C2"/>
<evidence type="ECO:0000256" key="2">
    <source>
        <dbReference type="ARBA" id="ARBA00004141"/>
    </source>
</evidence>
<comment type="cofactor">
    <cofactor evidence="1">
        <name>Zn(2+)</name>
        <dbReference type="ChEBI" id="CHEBI:29105"/>
    </cofactor>
</comment>
<evidence type="ECO:0000256" key="10">
    <source>
        <dbReference type="ARBA" id="ARBA00023049"/>
    </source>
</evidence>
<feature type="compositionally biased region" description="Low complexity" evidence="12">
    <location>
        <begin position="354"/>
        <end position="363"/>
    </location>
</feature>
<evidence type="ECO:0000256" key="3">
    <source>
        <dbReference type="ARBA" id="ARBA00007931"/>
    </source>
</evidence>
<feature type="transmembrane region" description="Helical" evidence="13">
    <location>
        <begin position="203"/>
        <end position="226"/>
    </location>
</feature>
<evidence type="ECO:0000256" key="13">
    <source>
        <dbReference type="SAM" id="Phobius"/>
    </source>
</evidence>
<comment type="caution">
    <text evidence="15">The sequence shown here is derived from an EMBL/GenBank/DDBJ whole genome shotgun (WGS) entry which is preliminary data.</text>
</comment>
<organism evidence="15 16">
    <name type="scientific">Botrimarina hoheduenensis</name>
    <dbReference type="NCBI Taxonomy" id="2528000"/>
    <lineage>
        <taxon>Bacteria</taxon>
        <taxon>Pseudomonadati</taxon>
        <taxon>Planctomycetota</taxon>
        <taxon>Planctomycetia</taxon>
        <taxon>Pirellulales</taxon>
        <taxon>Lacipirellulaceae</taxon>
        <taxon>Botrimarina</taxon>
    </lineage>
</organism>
<evidence type="ECO:0000256" key="1">
    <source>
        <dbReference type="ARBA" id="ARBA00001947"/>
    </source>
</evidence>
<dbReference type="InterPro" id="IPR008915">
    <property type="entry name" value="Peptidase_M50"/>
</dbReference>
<keyword evidence="9 13" id="KW-1133">Transmembrane helix</keyword>
<dbReference type="PANTHER" id="PTHR39188:SF3">
    <property type="entry name" value="STAGE IV SPORULATION PROTEIN FB"/>
    <property type="match status" value="1"/>
</dbReference>
<gene>
    <name evidence="15" type="ORF">Pla111_10920</name>
</gene>
<evidence type="ECO:0000256" key="9">
    <source>
        <dbReference type="ARBA" id="ARBA00022989"/>
    </source>
</evidence>
<feature type="region of interest" description="Disordered" evidence="12">
    <location>
        <begin position="306"/>
        <end position="332"/>
    </location>
</feature>
<keyword evidence="6" id="KW-0479">Metal-binding</keyword>
<name>A0A5C5W9C2_9BACT</name>
<protein>
    <submittedName>
        <fullName evidence="15">Peptidase family M50</fullName>
    </submittedName>
</protein>
<accession>A0A5C5W9C2</accession>
<feature type="transmembrane region" description="Helical" evidence="13">
    <location>
        <begin position="107"/>
        <end position="130"/>
    </location>
</feature>
<dbReference type="PANTHER" id="PTHR39188">
    <property type="entry name" value="MEMBRANE-ASSOCIATED ZINC METALLOPROTEASE M50B"/>
    <property type="match status" value="1"/>
</dbReference>
<keyword evidence="10" id="KW-0482">Metalloprotease</keyword>
<dbReference type="GO" id="GO:0006508">
    <property type="term" value="P:proteolysis"/>
    <property type="evidence" value="ECO:0007669"/>
    <property type="project" value="UniProtKB-KW"/>
</dbReference>
<comment type="subcellular location">
    <subcellularLocation>
        <location evidence="2">Membrane</location>
        <topology evidence="2">Multi-pass membrane protein</topology>
    </subcellularLocation>
</comment>
<dbReference type="GO" id="GO:0008237">
    <property type="term" value="F:metallopeptidase activity"/>
    <property type="evidence" value="ECO:0007669"/>
    <property type="project" value="UniProtKB-KW"/>
</dbReference>
<keyword evidence="11 13" id="KW-0472">Membrane</keyword>
<feature type="region of interest" description="Disordered" evidence="12">
    <location>
        <begin position="345"/>
        <end position="370"/>
    </location>
</feature>
<keyword evidence="8" id="KW-0862">Zinc</keyword>
<evidence type="ECO:0000313" key="15">
    <source>
        <dbReference type="EMBL" id="TWT47478.1"/>
    </source>
</evidence>
<evidence type="ECO:0000256" key="5">
    <source>
        <dbReference type="ARBA" id="ARBA00022692"/>
    </source>
</evidence>
<feature type="transmembrane region" description="Helical" evidence="13">
    <location>
        <begin position="232"/>
        <end position="251"/>
    </location>
</feature>
<proteinExistence type="inferred from homology"/>
<keyword evidence="16" id="KW-1185">Reference proteome</keyword>
<feature type="compositionally biased region" description="Basic and acidic residues" evidence="12">
    <location>
        <begin position="307"/>
        <end position="320"/>
    </location>
</feature>
<evidence type="ECO:0000256" key="7">
    <source>
        <dbReference type="ARBA" id="ARBA00022801"/>
    </source>
</evidence>
<feature type="transmembrane region" description="Helical" evidence="13">
    <location>
        <begin position="30"/>
        <end position="50"/>
    </location>
</feature>
<dbReference type="Pfam" id="PF02163">
    <property type="entry name" value="Peptidase_M50"/>
    <property type="match status" value="1"/>
</dbReference>
<keyword evidence="4" id="KW-0645">Protease</keyword>
<keyword evidence="7" id="KW-0378">Hydrolase</keyword>
<keyword evidence="5 13" id="KW-0812">Transmembrane</keyword>
<dbReference type="GO" id="GO:0016020">
    <property type="term" value="C:membrane"/>
    <property type="evidence" value="ECO:0007669"/>
    <property type="project" value="UniProtKB-SubCell"/>
</dbReference>
<evidence type="ECO:0000256" key="11">
    <source>
        <dbReference type="ARBA" id="ARBA00023136"/>
    </source>
</evidence>
<feature type="transmembrane region" description="Helical" evidence="13">
    <location>
        <begin position="57"/>
        <end position="79"/>
    </location>
</feature>
<evidence type="ECO:0000256" key="6">
    <source>
        <dbReference type="ARBA" id="ARBA00022723"/>
    </source>
</evidence>
<sequence length="370" mass="39033">MVSKPVVPSTMARDPGDSLLRWSLPVGHGIWLHATLLGPLLVGLGIAAQVDSPLSGLLLVSVWLLSLLAHEASHVLAAARVGGDYRTMVLGPLGGLSTPRLPNDPEATVFVAMAGPIANLSLVVLAAFGLAMYDETGLAAMFLPMSNNLTLSGITDSNTVLLTLAKLLVCVNWPLFVLNLLPAWPFDGGAALRGLLWPLTGRYSAAAVVGRLAILIGFALVITAWFAEGSLFTVPASIWIISLGTLVLFGGKADLPAGDGWVALASGPSRPESLLRDARNTPHSLEADDSDDDLLVLVEFTGGAESIRPRADEGGPPDRRGPHRSTKDEDEALLDRVLAKLHALGSGSLTSDEQQVLQQASQRLRSRQRP</sequence>
<dbReference type="GO" id="GO:0046872">
    <property type="term" value="F:metal ion binding"/>
    <property type="evidence" value="ECO:0007669"/>
    <property type="project" value="UniProtKB-KW"/>
</dbReference>
<reference evidence="15 16" key="1">
    <citation type="submission" date="2019-02" db="EMBL/GenBank/DDBJ databases">
        <title>Deep-cultivation of Planctomycetes and their phenomic and genomic characterization uncovers novel biology.</title>
        <authorList>
            <person name="Wiegand S."/>
            <person name="Jogler M."/>
            <person name="Boedeker C."/>
            <person name="Pinto D."/>
            <person name="Vollmers J."/>
            <person name="Rivas-Marin E."/>
            <person name="Kohn T."/>
            <person name="Peeters S.H."/>
            <person name="Heuer A."/>
            <person name="Rast P."/>
            <person name="Oberbeckmann S."/>
            <person name="Bunk B."/>
            <person name="Jeske O."/>
            <person name="Meyerdierks A."/>
            <person name="Storesund J.E."/>
            <person name="Kallscheuer N."/>
            <person name="Luecker S."/>
            <person name="Lage O.M."/>
            <person name="Pohl T."/>
            <person name="Merkel B.J."/>
            <person name="Hornburger P."/>
            <person name="Mueller R.-W."/>
            <person name="Bruemmer F."/>
            <person name="Labrenz M."/>
            <person name="Spormann A.M."/>
            <person name="Op Den Camp H."/>
            <person name="Overmann J."/>
            <person name="Amann R."/>
            <person name="Jetten M.S.M."/>
            <person name="Mascher T."/>
            <person name="Medema M.H."/>
            <person name="Devos D.P."/>
            <person name="Kaster A.-K."/>
            <person name="Ovreas L."/>
            <person name="Rohde M."/>
            <person name="Galperin M.Y."/>
            <person name="Jogler C."/>
        </authorList>
    </citation>
    <scope>NUCLEOTIDE SEQUENCE [LARGE SCALE GENOMIC DNA]</scope>
    <source>
        <strain evidence="15 16">Pla111</strain>
    </source>
</reference>
<dbReference type="EMBL" id="SJPH01000002">
    <property type="protein sequence ID" value="TWT47478.1"/>
    <property type="molecule type" value="Genomic_DNA"/>
</dbReference>
<evidence type="ECO:0000259" key="14">
    <source>
        <dbReference type="Pfam" id="PF02163"/>
    </source>
</evidence>
<evidence type="ECO:0000256" key="12">
    <source>
        <dbReference type="SAM" id="MobiDB-lite"/>
    </source>
</evidence>
<evidence type="ECO:0000313" key="16">
    <source>
        <dbReference type="Proteomes" id="UP000318995"/>
    </source>
</evidence>